<dbReference type="EMBL" id="CP060822">
    <property type="protein sequence ID" value="QNP30994.1"/>
    <property type="molecule type" value="Genomic_DNA"/>
</dbReference>
<dbReference type="AlphaFoldDB" id="A0A7H0F4M8"/>
<dbReference type="KEGG" id="ccur:IAR63_08480"/>
<dbReference type="RefSeq" id="WP_187707249.1">
    <property type="nucleotide sequence ID" value="NZ_CP060822.1"/>
</dbReference>
<organism evidence="1 2">
    <name type="scientific">Cylindrospermopsis curvispora GIHE-G1</name>
    <dbReference type="NCBI Taxonomy" id="2666332"/>
    <lineage>
        <taxon>Bacteria</taxon>
        <taxon>Bacillati</taxon>
        <taxon>Cyanobacteriota</taxon>
        <taxon>Cyanophyceae</taxon>
        <taxon>Nostocales</taxon>
        <taxon>Aphanizomenonaceae</taxon>
        <taxon>Cylindrospermopsis</taxon>
    </lineage>
</organism>
<evidence type="ECO:0000313" key="1">
    <source>
        <dbReference type="EMBL" id="QNP30994.1"/>
    </source>
</evidence>
<dbReference type="Proteomes" id="UP000516013">
    <property type="component" value="Chromosome"/>
</dbReference>
<evidence type="ECO:0000313" key="2">
    <source>
        <dbReference type="Proteomes" id="UP000516013"/>
    </source>
</evidence>
<sequence>MKIAVGSLNNAFKNFREGIYDPTADINGDGDVGFGDLGLLTAQWNHSVF</sequence>
<dbReference type="GO" id="GO:0000272">
    <property type="term" value="P:polysaccharide catabolic process"/>
    <property type="evidence" value="ECO:0007669"/>
    <property type="project" value="InterPro"/>
</dbReference>
<gene>
    <name evidence="1" type="ORF">IAR63_08480</name>
</gene>
<name>A0A7H0F4M8_9CYAN</name>
<keyword evidence="2" id="KW-1185">Reference proteome</keyword>
<dbReference type="InterPro" id="IPR036439">
    <property type="entry name" value="Dockerin_dom_sf"/>
</dbReference>
<protein>
    <submittedName>
        <fullName evidence="1">Uncharacterized protein</fullName>
    </submittedName>
</protein>
<proteinExistence type="predicted"/>
<reference evidence="1 2" key="1">
    <citation type="submission" date="2020-08" db="EMBL/GenBank/DDBJ databases">
        <title>Complete genome sequence of Raphidiopsis curvispora isolated from drinking water reservoir in South Korea.</title>
        <authorList>
            <person name="Jeong J."/>
        </authorList>
    </citation>
    <scope>NUCLEOTIDE SEQUENCE [LARGE SCALE GENOMIC DNA]</scope>
    <source>
        <strain evidence="1 2">GIHE-G1</strain>
    </source>
</reference>
<dbReference type="Gene3D" id="1.10.1330.10">
    <property type="entry name" value="Dockerin domain"/>
    <property type="match status" value="1"/>
</dbReference>
<accession>A0A7H0F4M8</accession>